<evidence type="ECO:0000313" key="1">
    <source>
        <dbReference type="EMBL" id="UUC44079.1"/>
    </source>
</evidence>
<name>A0ABY5IMU6_9FLAO</name>
<keyword evidence="2" id="KW-1185">Reference proteome</keyword>
<evidence type="ECO:0000313" key="2">
    <source>
        <dbReference type="Proteomes" id="UP001059844"/>
    </source>
</evidence>
<protein>
    <submittedName>
        <fullName evidence="1">Uncharacterized protein</fullName>
    </submittedName>
</protein>
<organism evidence="1 2">
    <name type="scientific">Flavobacterium cerinum</name>
    <dbReference type="NCBI Taxonomy" id="2502784"/>
    <lineage>
        <taxon>Bacteria</taxon>
        <taxon>Pseudomonadati</taxon>
        <taxon>Bacteroidota</taxon>
        <taxon>Flavobacteriia</taxon>
        <taxon>Flavobacteriales</taxon>
        <taxon>Flavobacteriaceae</taxon>
        <taxon>Flavobacterium</taxon>
    </lineage>
</organism>
<dbReference type="EMBL" id="CP101751">
    <property type="protein sequence ID" value="UUC44079.1"/>
    <property type="molecule type" value="Genomic_DNA"/>
</dbReference>
<sequence length="160" mass="18441">MTANQIIQELKENNTISRETILEIEKHALVGQELVRYFKENKNREWALQLLRRAVEIRNEPYPKGYDIGTGTLMLAGYIVGLHQQIEDCLEIWKAKTVDFDTFCGFDIQLVVFGGVANTIAYLKQQNAEDAVKYITECDESGDFDTLDQYFNPDGMPYYI</sequence>
<accession>A0ABY5IMU6</accession>
<dbReference type="Proteomes" id="UP001059844">
    <property type="component" value="Chromosome"/>
</dbReference>
<dbReference type="RefSeq" id="WP_256549749.1">
    <property type="nucleotide sequence ID" value="NZ_CP101751.1"/>
</dbReference>
<gene>
    <name evidence="1" type="ORF">NOX80_10590</name>
</gene>
<reference evidence="1" key="1">
    <citation type="submission" date="2022-07" db="EMBL/GenBank/DDBJ databases">
        <title>Isolation, identification, and degradation of a PFOSA degrading strain from sewage treatment plant.</title>
        <authorList>
            <person name="Zhang L."/>
            <person name="Huo Y."/>
        </authorList>
    </citation>
    <scope>NUCLEOTIDE SEQUENCE</scope>
    <source>
        <strain evidence="1">C1</strain>
    </source>
</reference>
<proteinExistence type="predicted"/>